<reference evidence="1 2" key="1">
    <citation type="journal article" date="2007" name="PLoS Genet.">
        <title>The complete genome sequence of Yersinia pseudotuberculosis IP31758, the causative agent of Far East scarlet-like fever.</title>
        <authorList>
            <person name="Eppinger M."/>
            <person name="Rosovitz M.J."/>
            <person name="Fricke W.F."/>
            <person name="Rasko D.A."/>
            <person name="Kokorina G."/>
            <person name="Fayolle C."/>
            <person name="Lindler L.E."/>
            <person name="Carniel E."/>
            <person name="Ravel J."/>
        </authorList>
    </citation>
    <scope>NUCLEOTIDE SEQUENCE [LARGE SCALE GENOMIC DNA]</scope>
    <source>
        <strain evidence="1 2">IP 31758</strain>
    </source>
</reference>
<dbReference type="AlphaFoldDB" id="A0A0U1R1A9"/>
<dbReference type="Proteomes" id="UP000002412">
    <property type="component" value="Chromosome"/>
</dbReference>
<dbReference type="KEGG" id="ypi:YpsIP31758_1105"/>
<dbReference type="HOGENOM" id="CLU_3350681_0_0_6"/>
<name>A0A0U1R1A9_YERP3</name>
<evidence type="ECO:0000313" key="2">
    <source>
        <dbReference type="Proteomes" id="UP000002412"/>
    </source>
</evidence>
<dbReference type="EMBL" id="CP000720">
    <property type="protein sequence ID" value="ABS48972.1"/>
    <property type="molecule type" value="Genomic_DNA"/>
</dbReference>
<sequence length="37" mass="3624">MPDVGDADDNGDVVDDINIASICVLKPATASGCDGCG</sequence>
<gene>
    <name evidence="1" type="ordered locus">YpsIP31758_1105</name>
</gene>
<protein>
    <submittedName>
        <fullName evidence="1">Uncharacterized protein</fullName>
    </submittedName>
</protein>
<proteinExistence type="predicted"/>
<organism evidence="1 2">
    <name type="scientific">Yersinia pseudotuberculosis serotype O:1b (strain IP 31758)</name>
    <dbReference type="NCBI Taxonomy" id="349747"/>
    <lineage>
        <taxon>Bacteria</taxon>
        <taxon>Pseudomonadati</taxon>
        <taxon>Pseudomonadota</taxon>
        <taxon>Gammaproteobacteria</taxon>
        <taxon>Enterobacterales</taxon>
        <taxon>Yersiniaceae</taxon>
        <taxon>Yersinia</taxon>
    </lineage>
</organism>
<evidence type="ECO:0000313" key="1">
    <source>
        <dbReference type="EMBL" id="ABS48972.1"/>
    </source>
</evidence>
<accession>A0A0U1R1A9</accession>